<evidence type="ECO:0000256" key="7">
    <source>
        <dbReference type="ARBA" id="ARBA00022839"/>
    </source>
</evidence>
<evidence type="ECO:0000256" key="15">
    <source>
        <dbReference type="PROSITE-ProRule" id="PRU00560"/>
    </source>
</evidence>
<evidence type="ECO:0000256" key="12">
    <source>
        <dbReference type="ARBA" id="ARBA00034617"/>
    </source>
</evidence>
<evidence type="ECO:0000256" key="2">
    <source>
        <dbReference type="ARBA" id="ARBA00022722"/>
    </source>
</evidence>
<evidence type="ECO:0000256" key="9">
    <source>
        <dbReference type="ARBA" id="ARBA00023125"/>
    </source>
</evidence>
<dbReference type="EMBL" id="LCBX01000016">
    <property type="protein sequence ID" value="KKS20802.1"/>
    <property type="molecule type" value="Genomic_DNA"/>
</dbReference>
<comment type="caution">
    <text evidence="18">The sequence shown here is derived from an EMBL/GenBank/DDBJ whole genome shotgun (WGS) entry which is preliminary data.</text>
</comment>
<feature type="domain" description="UvrD-like helicase ATP-binding" evidence="16">
    <location>
        <begin position="36"/>
        <end position="333"/>
    </location>
</feature>
<keyword evidence="4" id="KW-0227">DNA damage</keyword>
<dbReference type="Pfam" id="PF13361">
    <property type="entry name" value="UvrD_C"/>
    <property type="match status" value="1"/>
</dbReference>
<reference evidence="18 19" key="1">
    <citation type="journal article" date="2015" name="Nature">
        <title>rRNA introns, odd ribosomes, and small enigmatic genomes across a large radiation of phyla.</title>
        <authorList>
            <person name="Brown C.T."/>
            <person name="Hug L.A."/>
            <person name="Thomas B.C."/>
            <person name="Sharon I."/>
            <person name="Castelle C.J."/>
            <person name="Singh A."/>
            <person name="Wilkins M.J."/>
            <person name="Williams K.H."/>
            <person name="Banfield J.F."/>
        </authorList>
    </citation>
    <scope>NUCLEOTIDE SEQUENCE [LARGE SCALE GENOMIC DNA]</scope>
</reference>
<keyword evidence="11" id="KW-0413">Isomerase</keyword>
<keyword evidence="5 15" id="KW-0378">Hydrolase</keyword>
<dbReference type="InterPro" id="IPR011604">
    <property type="entry name" value="PDDEXK-like_dom_sf"/>
</dbReference>
<dbReference type="InterPro" id="IPR014017">
    <property type="entry name" value="DNA_helicase_UvrD-like_C"/>
</dbReference>
<dbReference type="Gene3D" id="1.10.486.10">
    <property type="entry name" value="PCRA, domain 4"/>
    <property type="match status" value="1"/>
</dbReference>
<dbReference type="AlphaFoldDB" id="A0A0G0X8U3"/>
<dbReference type="SUPFAM" id="SSF52540">
    <property type="entry name" value="P-loop containing nucleoside triphosphate hydrolases"/>
    <property type="match status" value="1"/>
</dbReference>
<accession>A0A0G0X8U3</accession>
<evidence type="ECO:0000256" key="8">
    <source>
        <dbReference type="ARBA" id="ARBA00022840"/>
    </source>
</evidence>
<dbReference type="SUPFAM" id="SSF52980">
    <property type="entry name" value="Restriction endonuclease-like"/>
    <property type="match status" value="1"/>
</dbReference>
<dbReference type="GO" id="GO:0043138">
    <property type="term" value="F:3'-5' DNA helicase activity"/>
    <property type="evidence" value="ECO:0007669"/>
    <property type="project" value="UniProtKB-EC"/>
</dbReference>
<keyword evidence="9" id="KW-0238">DNA-binding</keyword>
<evidence type="ECO:0000259" key="17">
    <source>
        <dbReference type="PROSITE" id="PS51217"/>
    </source>
</evidence>
<evidence type="ECO:0000256" key="1">
    <source>
        <dbReference type="ARBA" id="ARBA00009922"/>
    </source>
</evidence>
<feature type="binding site" evidence="15">
    <location>
        <begin position="57"/>
        <end position="64"/>
    </location>
    <ligand>
        <name>ATP</name>
        <dbReference type="ChEBI" id="CHEBI:30616"/>
    </ligand>
</feature>
<evidence type="ECO:0000256" key="5">
    <source>
        <dbReference type="ARBA" id="ARBA00022801"/>
    </source>
</evidence>
<evidence type="ECO:0000259" key="16">
    <source>
        <dbReference type="PROSITE" id="PS51198"/>
    </source>
</evidence>
<dbReference type="Pfam" id="PF00580">
    <property type="entry name" value="UvrD-helicase"/>
    <property type="match status" value="1"/>
</dbReference>
<protein>
    <recommendedName>
        <fullName evidence="13">DNA 3'-5' helicase</fullName>
        <ecNumber evidence="13">5.6.2.4</ecNumber>
    </recommendedName>
</protein>
<keyword evidence="2" id="KW-0540">Nuclease</keyword>
<dbReference type="CDD" id="cd18807">
    <property type="entry name" value="SF1_C_UvrD"/>
    <property type="match status" value="1"/>
</dbReference>
<keyword evidence="10" id="KW-0234">DNA repair</keyword>
<dbReference type="EC" id="5.6.2.4" evidence="13"/>
<dbReference type="InterPro" id="IPR013986">
    <property type="entry name" value="DExx_box_DNA_helicase_dom_sf"/>
</dbReference>
<evidence type="ECO:0000256" key="4">
    <source>
        <dbReference type="ARBA" id="ARBA00022763"/>
    </source>
</evidence>
<comment type="catalytic activity">
    <reaction evidence="14">
        <text>ATP + H2O = ADP + phosphate + H(+)</text>
        <dbReference type="Rhea" id="RHEA:13065"/>
        <dbReference type="ChEBI" id="CHEBI:15377"/>
        <dbReference type="ChEBI" id="CHEBI:15378"/>
        <dbReference type="ChEBI" id="CHEBI:30616"/>
        <dbReference type="ChEBI" id="CHEBI:43474"/>
        <dbReference type="ChEBI" id="CHEBI:456216"/>
        <dbReference type="EC" id="5.6.2.4"/>
    </reaction>
</comment>
<evidence type="ECO:0000256" key="11">
    <source>
        <dbReference type="ARBA" id="ARBA00023235"/>
    </source>
</evidence>
<dbReference type="GO" id="GO:0000725">
    <property type="term" value="P:recombinational repair"/>
    <property type="evidence" value="ECO:0007669"/>
    <property type="project" value="TreeGrafter"/>
</dbReference>
<dbReference type="Gene3D" id="3.90.320.10">
    <property type="match status" value="1"/>
</dbReference>
<organism evidence="18 19">
    <name type="scientific">candidate division WWE3 bacterium GW2011_GWC1_41_7</name>
    <dbReference type="NCBI Taxonomy" id="1619119"/>
    <lineage>
        <taxon>Bacteria</taxon>
        <taxon>Katanobacteria</taxon>
    </lineage>
</organism>
<evidence type="ECO:0000256" key="3">
    <source>
        <dbReference type="ARBA" id="ARBA00022741"/>
    </source>
</evidence>
<dbReference type="Pfam" id="PF12705">
    <property type="entry name" value="PDDEXK_1"/>
    <property type="match status" value="1"/>
</dbReference>
<evidence type="ECO:0000256" key="14">
    <source>
        <dbReference type="ARBA" id="ARBA00048988"/>
    </source>
</evidence>
<dbReference type="Gene3D" id="1.10.10.160">
    <property type="match status" value="1"/>
</dbReference>
<dbReference type="PANTHER" id="PTHR11070:SF2">
    <property type="entry name" value="ATP-DEPENDENT DNA HELICASE SRS2"/>
    <property type="match status" value="1"/>
</dbReference>
<dbReference type="Proteomes" id="UP000034507">
    <property type="component" value="Unassembled WGS sequence"/>
</dbReference>
<evidence type="ECO:0000256" key="13">
    <source>
        <dbReference type="ARBA" id="ARBA00034808"/>
    </source>
</evidence>
<keyword evidence="8 15" id="KW-0067">ATP-binding</keyword>
<dbReference type="InterPro" id="IPR027417">
    <property type="entry name" value="P-loop_NTPase"/>
</dbReference>
<keyword evidence="3 15" id="KW-0547">Nucleotide-binding</keyword>
<dbReference type="GO" id="GO:0003677">
    <property type="term" value="F:DNA binding"/>
    <property type="evidence" value="ECO:0007669"/>
    <property type="project" value="UniProtKB-KW"/>
</dbReference>
<dbReference type="CDD" id="cd17932">
    <property type="entry name" value="DEXQc_UvrD"/>
    <property type="match status" value="1"/>
</dbReference>
<gene>
    <name evidence="18" type="ORF">UU77_C0016G0015</name>
</gene>
<dbReference type="InterPro" id="IPR011335">
    <property type="entry name" value="Restrct_endonuc-II-like"/>
</dbReference>
<dbReference type="GO" id="GO:0005524">
    <property type="term" value="F:ATP binding"/>
    <property type="evidence" value="ECO:0007669"/>
    <property type="project" value="UniProtKB-UniRule"/>
</dbReference>
<dbReference type="PROSITE" id="PS51217">
    <property type="entry name" value="UVRD_HELICASE_CTER"/>
    <property type="match status" value="1"/>
</dbReference>
<dbReference type="Gene3D" id="3.40.50.300">
    <property type="entry name" value="P-loop containing nucleotide triphosphate hydrolases"/>
    <property type="match status" value="2"/>
</dbReference>
<evidence type="ECO:0000313" key="19">
    <source>
        <dbReference type="Proteomes" id="UP000034507"/>
    </source>
</evidence>
<comment type="catalytic activity">
    <reaction evidence="12">
        <text>Couples ATP hydrolysis with the unwinding of duplex DNA by translocating in the 3'-5' direction.</text>
        <dbReference type="EC" id="5.6.2.4"/>
    </reaction>
</comment>
<dbReference type="PANTHER" id="PTHR11070">
    <property type="entry name" value="UVRD / RECB / PCRA DNA HELICASE FAMILY MEMBER"/>
    <property type="match status" value="1"/>
</dbReference>
<dbReference type="GO" id="GO:0004527">
    <property type="term" value="F:exonuclease activity"/>
    <property type="evidence" value="ECO:0007669"/>
    <property type="project" value="UniProtKB-KW"/>
</dbReference>
<evidence type="ECO:0000313" key="18">
    <source>
        <dbReference type="EMBL" id="KKS20802.1"/>
    </source>
</evidence>
<evidence type="ECO:0000256" key="6">
    <source>
        <dbReference type="ARBA" id="ARBA00022806"/>
    </source>
</evidence>
<keyword evidence="6 15" id="KW-0347">Helicase</keyword>
<feature type="domain" description="UvrD-like helicase C-terminal" evidence="17">
    <location>
        <begin position="334"/>
        <end position="619"/>
    </location>
</feature>
<keyword evidence="7" id="KW-0269">Exonuclease</keyword>
<evidence type="ECO:0000256" key="10">
    <source>
        <dbReference type="ARBA" id="ARBA00023204"/>
    </source>
</evidence>
<dbReference type="PROSITE" id="PS51198">
    <property type="entry name" value="UVRD_HELICASE_ATP_BIND"/>
    <property type="match status" value="1"/>
</dbReference>
<dbReference type="InterPro" id="IPR014016">
    <property type="entry name" value="UvrD-like_ATP-bd"/>
</dbReference>
<comment type="similarity">
    <text evidence="1">Belongs to the helicase family. UvrD subfamily.</text>
</comment>
<dbReference type="InterPro" id="IPR038726">
    <property type="entry name" value="PDDEXK_AddAB-type"/>
</dbReference>
<name>A0A0G0X8U3_UNCKA</name>
<sequence>MQFEERVDGYYRSIILQTSEWVNLIYNTHMSAKKSILMNENQQKAVNHKAGPLLVVAGAGTGKTRVITERIKHLIEKEKVKPQEILALTFTEKAAQEMLDRVGDIMPLGYEEPWIYTFHSFADRVLKTEGLEIGLDTSYKILPYPEQWLLIRQNLFSLDLKYYLPLGNPTKFISAMLKFISRLQDENISLGELKDFADKFDGDEDEKKRWQELAGAYKKYGELKMAGSKMDFGDLITWTIKLFKERPNLLKKYREQFKHVLIDEFQDTNYAQYELIKLIAPADNLAKRSLMVVGDDNQSIYKFRGAAVSNILEFQENYSGCEMITLLQNYRSNQPILDAAYKLVTNNNPDTLESKLGISKELVGMKGKSPVKPRAIELETLEDEVEWTMQKILEIVASEPQYTYKDFAILARANSHLDPFVLGLRKYGLPYQLVGNRGLYDREEVRDILALLKVLVNPLDAISLYRVLNIDVLNIPHDEISRLLSSARYKKTHLWEVLSESTHPQIQALQKVLGDFRGRITKDTPVQIVYQLVSNINYLNPYIEMETVENQMTIKNMDLFLNRVKKFEIDYRNETKEIPTIVAFIDYIELMIQAGDNPAQAEIEDIETINLMTVHSSKGLEFPVVFMVDLISNRFPTRNRTDEIEIPEDLIKETLPAGDPHIQEERRLFYVGMTRAQKYLFLTYAKNYGGKRDSTPSGFLTETGIKTEQVDSSELLRTQTQTGLFGVGSGFREPKIIKTGNFSPTFLSYTQISTYLTCPLKYKFSYILNIPTPPNHALSFGSCIHNTLRDFHIQLRFRPETTYDELIDIYTKNWQPLGFINEQHRMEYFENGRKLLEDYYRKNMPLKVKPLEIEKSFNIRINGIKFGGRIDRIDPLEDGGVEIIDYKTGGAKSQKDVDKDAQVAFYALGAIEALNLKPKKLTLYYVENGEKITTTRTEADLENKKKEIAETLEKIRSGDFESTPGMHCNWCDYKEICPFAYRG</sequence>
<proteinExistence type="inferred from homology"/>
<dbReference type="InterPro" id="IPR000212">
    <property type="entry name" value="DNA_helicase_UvrD/REP"/>
</dbReference>